<dbReference type="EMBL" id="KL363242">
    <property type="protein sequence ID" value="KFD51172.1"/>
    <property type="molecule type" value="Genomic_DNA"/>
</dbReference>
<reference evidence="3 4" key="1">
    <citation type="journal article" date="2014" name="Nat. Genet.">
        <title>Genome and transcriptome of the porcine whipworm Trichuris suis.</title>
        <authorList>
            <person name="Jex A.R."/>
            <person name="Nejsum P."/>
            <person name="Schwarz E.M."/>
            <person name="Hu L."/>
            <person name="Young N.D."/>
            <person name="Hall R.S."/>
            <person name="Korhonen P.K."/>
            <person name="Liao S."/>
            <person name="Thamsborg S."/>
            <person name="Xia J."/>
            <person name="Xu P."/>
            <person name="Wang S."/>
            <person name="Scheerlinck J.P."/>
            <person name="Hofmann A."/>
            <person name="Sternberg P.W."/>
            <person name="Wang J."/>
            <person name="Gasser R.B."/>
        </authorList>
    </citation>
    <scope>NUCLEOTIDE SEQUENCE [LARGE SCALE GENOMIC DNA]</scope>
    <source>
        <strain evidence="3">DCEP-RM93F</strain>
        <strain evidence="2">DCEP-RM93M</strain>
    </source>
</reference>
<dbReference type="AlphaFoldDB" id="A0A085NIZ1"/>
<evidence type="ECO:0000313" key="2">
    <source>
        <dbReference type="EMBL" id="KFD51172.1"/>
    </source>
</evidence>
<evidence type="ECO:0000313" key="4">
    <source>
        <dbReference type="Proteomes" id="UP000030764"/>
    </source>
</evidence>
<keyword evidence="4" id="KW-1185">Reference proteome</keyword>
<organism evidence="3">
    <name type="scientific">Trichuris suis</name>
    <name type="common">pig whipworm</name>
    <dbReference type="NCBI Taxonomy" id="68888"/>
    <lineage>
        <taxon>Eukaryota</taxon>
        <taxon>Metazoa</taxon>
        <taxon>Ecdysozoa</taxon>
        <taxon>Nematoda</taxon>
        <taxon>Enoplea</taxon>
        <taxon>Dorylaimia</taxon>
        <taxon>Trichinellida</taxon>
        <taxon>Trichuridae</taxon>
        <taxon>Trichuris</taxon>
    </lineage>
</organism>
<dbReference type="Proteomes" id="UP000030764">
    <property type="component" value="Unassembled WGS sequence"/>
</dbReference>
<evidence type="ECO:0000256" key="1">
    <source>
        <dbReference type="SAM" id="MobiDB-lite"/>
    </source>
</evidence>
<protein>
    <submittedName>
        <fullName evidence="3">Uncharacterized protein</fullName>
    </submittedName>
</protein>
<dbReference type="Proteomes" id="UP000030758">
    <property type="component" value="Unassembled WGS sequence"/>
</dbReference>
<proteinExistence type="predicted"/>
<feature type="compositionally biased region" description="Polar residues" evidence="1">
    <location>
        <begin position="54"/>
        <end position="74"/>
    </location>
</feature>
<accession>A0A085NIZ1</accession>
<dbReference type="EMBL" id="KL367495">
    <property type="protein sequence ID" value="KFD69437.1"/>
    <property type="molecule type" value="Genomic_DNA"/>
</dbReference>
<feature type="region of interest" description="Disordered" evidence="1">
    <location>
        <begin position="51"/>
        <end position="84"/>
    </location>
</feature>
<evidence type="ECO:0000313" key="3">
    <source>
        <dbReference type="EMBL" id="KFD69437.1"/>
    </source>
</evidence>
<sequence length="84" mass="9748">MKRYLDENNMRRISFTILMELGSVGKLSQKFNGLSQGRICPGIQKQQRVRDINVENQGSPDVSKISRTSRSLTTVGRRRRYRSF</sequence>
<gene>
    <name evidence="2" type="ORF">M513_07936</name>
    <name evidence="3" type="ORF">M514_07936</name>
</gene>
<name>A0A085NIZ1_9BILA</name>